<name>A0A923LVN1_9FIRM</name>
<dbReference type="EMBL" id="JACOPL010000003">
    <property type="protein sequence ID" value="MBC5724777.1"/>
    <property type="molecule type" value="Genomic_DNA"/>
</dbReference>
<comment type="caution">
    <text evidence="1">The sequence shown here is derived from an EMBL/GenBank/DDBJ whole genome shotgun (WGS) entry which is preliminary data.</text>
</comment>
<evidence type="ECO:0000313" key="2">
    <source>
        <dbReference type="Proteomes" id="UP000606499"/>
    </source>
</evidence>
<protein>
    <submittedName>
        <fullName evidence="1">Uncharacterized protein</fullName>
    </submittedName>
</protein>
<dbReference type="AlphaFoldDB" id="A0A923LVN1"/>
<dbReference type="RefSeq" id="WP_054327734.1">
    <property type="nucleotide sequence ID" value="NZ_JACOPL010000003.1"/>
</dbReference>
<sequence length="86" mass="9472">MNRSIYQELQAAAERVCVSKDGPAWQNLNQAQDEFDALLPRVLHRSFRRVCDQAVAAAAEHGEDCFLLGLRCGLLLMADARALDGA</sequence>
<evidence type="ECO:0000313" key="1">
    <source>
        <dbReference type="EMBL" id="MBC5724777.1"/>
    </source>
</evidence>
<organism evidence="1 2">
    <name type="scientific">Agathobaculum faecis</name>
    <dbReference type="NCBI Taxonomy" id="2763013"/>
    <lineage>
        <taxon>Bacteria</taxon>
        <taxon>Bacillati</taxon>
        <taxon>Bacillota</taxon>
        <taxon>Clostridia</taxon>
        <taxon>Eubacteriales</taxon>
        <taxon>Butyricicoccaceae</taxon>
        <taxon>Agathobaculum</taxon>
    </lineage>
</organism>
<accession>A0A923LVN1</accession>
<gene>
    <name evidence="1" type="ORF">H8S45_04790</name>
</gene>
<dbReference type="Proteomes" id="UP000606499">
    <property type="component" value="Unassembled WGS sequence"/>
</dbReference>
<proteinExistence type="predicted"/>
<reference evidence="1" key="1">
    <citation type="submission" date="2020-08" db="EMBL/GenBank/DDBJ databases">
        <title>Genome public.</title>
        <authorList>
            <person name="Liu C."/>
            <person name="Sun Q."/>
        </authorList>
    </citation>
    <scope>NUCLEOTIDE SEQUENCE</scope>
    <source>
        <strain evidence="1">NSJ-28</strain>
    </source>
</reference>
<keyword evidence="2" id="KW-1185">Reference proteome</keyword>